<dbReference type="Proteomes" id="UP000681722">
    <property type="component" value="Unassembled WGS sequence"/>
</dbReference>
<protein>
    <submittedName>
        <fullName evidence="2">Uncharacterized protein</fullName>
    </submittedName>
</protein>
<dbReference type="EMBL" id="CAJNOQ010007346">
    <property type="protein sequence ID" value="CAF1165561.1"/>
    <property type="molecule type" value="Genomic_DNA"/>
</dbReference>
<dbReference type="AlphaFoldDB" id="A0A814TUH1"/>
<comment type="caution">
    <text evidence="2">The sequence shown here is derived from an EMBL/GenBank/DDBJ whole genome shotgun (WGS) entry which is preliminary data.</text>
</comment>
<dbReference type="OrthoDB" id="9992286at2759"/>
<dbReference type="Proteomes" id="UP000677228">
    <property type="component" value="Unassembled WGS sequence"/>
</dbReference>
<gene>
    <name evidence="2" type="ORF">GPM918_LOCUS21908</name>
    <name evidence="1" type="ORF">OVA965_LOCUS1519</name>
    <name evidence="4" type="ORF">SRO942_LOCUS21906</name>
    <name evidence="3" type="ORF">TMI583_LOCUS1519</name>
</gene>
<evidence type="ECO:0000313" key="4">
    <source>
        <dbReference type="EMBL" id="CAF3929219.1"/>
    </source>
</evidence>
<evidence type="ECO:0000313" key="1">
    <source>
        <dbReference type="EMBL" id="CAF0742365.1"/>
    </source>
</evidence>
<keyword evidence="5" id="KW-1185">Reference proteome</keyword>
<accession>A0A814TUH1</accession>
<reference evidence="2" key="1">
    <citation type="submission" date="2021-02" db="EMBL/GenBank/DDBJ databases">
        <authorList>
            <person name="Nowell W R."/>
        </authorList>
    </citation>
    <scope>NUCLEOTIDE SEQUENCE</scope>
</reference>
<evidence type="ECO:0000313" key="5">
    <source>
        <dbReference type="Proteomes" id="UP000663829"/>
    </source>
</evidence>
<proteinExistence type="predicted"/>
<dbReference type="EMBL" id="CAJNOK010000283">
    <property type="protein sequence ID" value="CAF0742365.1"/>
    <property type="molecule type" value="Genomic_DNA"/>
</dbReference>
<dbReference type="EMBL" id="CAJOBC010007345">
    <property type="protein sequence ID" value="CAF3929219.1"/>
    <property type="molecule type" value="Genomic_DNA"/>
</dbReference>
<sequence>MDELICALTTHAAPIEFTDTLEDALALVDYHKDKRIIFISSASLGKDIIPKITANHVHVHSFYIFCGQIKHCLDWAMDYLDCLQMFDFEIDLLVRLARDISKDIINQGKMYMMDLQDPTSALRYFESARTLEERANARDTLNHPFHEHLKMLNGEQNKTGLIAQAREMQQQQLANVGATTVC</sequence>
<evidence type="ECO:0000313" key="2">
    <source>
        <dbReference type="EMBL" id="CAF1165561.1"/>
    </source>
</evidence>
<evidence type="ECO:0000313" key="3">
    <source>
        <dbReference type="EMBL" id="CAF3519987.1"/>
    </source>
</evidence>
<dbReference type="Proteomes" id="UP000663829">
    <property type="component" value="Unassembled WGS sequence"/>
</dbReference>
<name>A0A814TUH1_9BILA</name>
<dbReference type="EMBL" id="CAJOBA010000283">
    <property type="protein sequence ID" value="CAF3519987.1"/>
    <property type="molecule type" value="Genomic_DNA"/>
</dbReference>
<organism evidence="2 5">
    <name type="scientific">Didymodactylos carnosus</name>
    <dbReference type="NCBI Taxonomy" id="1234261"/>
    <lineage>
        <taxon>Eukaryota</taxon>
        <taxon>Metazoa</taxon>
        <taxon>Spiralia</taxon>
        <taxon>Gnathifera</taxon>
        <taxon>Rotifera</taxon>
        <taxon>Eurotatoria</taxon>
        <taxon>Bdelloidea</taxon>
        <taxon>Philodinida</taxon>
        <taxon>Philodinidae</taxon>
        <taxon>Didymodactylos</taxon>
    </lineage>
</organism>
<dbReference type="Proteomes" id="UP000682733">
    <property type="component" value="Unassembled WGS sequence"/>
</dbReference>